<proteinExistence type="predicted"/>
<dbReference type="Proteomes" id="UP000544127">
    <property type="component" value="Unassembled WGS sequence"/>
</dbReference>
<sequence length="101" mass="11632">PWQGKLSIRGQVLCDIALRTPYSPTLPAQLSPSLDVSHVMNLSDLRKRLPEAAFGRRNYSENEVCFQGIYFSLYEVEISKKDQCKMDWLVEKLKEKDLVSI</sequence>
<dbReference type="InterPro" id="IPR046432">
    <property type="entry name" value="TASOR"/>
</dbReference>
<feature type="non-terminal residue" evidence="1">
    <location>
        <position position="1"/>
    </location>
</feature>
<dbReference type="AlphaFoldDB" id="A0A7K6AXW0"/>
<organism evidence="1 2">
    <name type="scientific">Upupa epops</name>
    <name type="common">Eurasian hoopoe</name>
    <dbReference type="NCBI Taxonomy" id="57439"/>
    <lineage>
        <taxon>Eukaryota</taxon>
        <taxon>Metazoa</taxon>
        <taxon>Chordata</taxon>
        <taxon>Craniata</taxon>
        <taxon>Vertebrata</taxon>
        <taxon>Euteleostomi</taxon>
        <taxon>Archelosauria</taxon>
        <taxon>Archosauria</taxon>
        <taxon>Dinosauria</taxon>
        <taxon>Saurischia</taxon>
        <taxon>Theropoda</taxon>
        <taxon>Coelurosauria</taxon>
        <taxon>Aves</taxon>
        <taxon>Neognathae</taxon>
        <taxon>Neoaves</taxon>
        <taxon>Telluraves</taxon>
        <taxon>Coraciimorphae</taxon>
        <taxon>Bucerotiformes</taxon>
        <taxon>Upupidae</taxon>
        <taxon>Upupa</taxon>
    </lineage>
</organism>
<dbReference type="GO" id="GO:0045814">
    <property type="term" value="P:negative regulation of gene expression, epigenetic"/>
    <property type="evidence" value="ECO:0007669"/>
    <property type="project" value="InterPro"/>
</dbReference>
<protein>
    <submittedName>
        <fullName evidence="1">F208B protein</fullName>
    </submittedName>
</protein>
<reference evidence="1 2" key="1">
    <citation type="submission" date="2019-09" db="EMBL/GenBank/DDBJ databases">
        <title>Bird 10,000 Genomes (B10K) Project - Family phase.</title>
        <authorList>
            <person name="Zhang G."/>
        </authorList>
    </citation>
    <scope>NUCLEOTIDE SEQUENCE [LARGE SCALE GENOMIC DNA]</scope>
    <source>
        <strain evidence="1">B10K-DU-012-37</strain>
    </source>
</reference>
<keyword evidence="2" id="KW-1185">Reference proteome</keyword>
<dbReference type="PANTHER" id="PTHR16207:SF10">
    <property type="entry name" value="PROTEIN TASOR 2"/>
    <property type="match status" value="1"/>
</dbReference>
<name>A0A7K6AXW0_UPUEP</name>
<dbReference type="PANTHER" id="PTHR16207">
    <property type="entry name" value="SET DOMAIN-CONTAINING PROTEIN"/>
    <property type="match status" value="1"/>
</dbReference>
<comment type="caution">
    <text evidence="1">The sequence shown here is derived from an EMBL/GenBank/DDBJ whole genome shotgun (WGS) entry which is preliminary data.</text>
</comment>
<dbReference type="GO" id="GO:0005654">
    <property type="term" value="C:nucleoplasm"/>
    <property type="evidence" value="ECO:0007669"/>
    <property type="project" value="TreeGrafter"/>
</dbReference>
<accession>A0A7K6AXW0</accession>
<gene>
    <name evidence="1" type="primary">Fam208b</name>
    <name evidence="1" type="ORF">UPUEPO_R10936</name>
</gene>
<feature type="non-terminal residue" evidence="1">
    <location>
        <position position="101"/>
    </location>
</feature>
<dbReference type="OrthoDB" id="5960959at2759"/>
<evidence type="ECO:0000313" key="1">
    <source>
        <dbReference type="EMBL" id="NWU94471.1"/>
    </source>
</evidence>
<dbReference type="EMBL" id="VZRI01006437">
    <property type="protein sequence ID" value="NWU94471.1"/>
    <property type="molecule type" value="Genomic_DNA"/>
</dbReference>
<evidence type="ECO:0000313" key="2">
    <source>
        <dbReference type="Proteomes" id="UP000544127"/>
    </source>
</evidence>